<name>A0A2N9J3Q9_FAGSY</name>
<sequence length="39" mass="4389">MSLPRRKTKEAMGLKTKARRRYARLGLEGEGDATVEVGR</sequence>
<proteinExistence type="predicted"/>
<organism evidence="1">
    <name type="scientific">Fagus sylvatica</name>
    <name type="common">Beechnut</name>
    <dbReference type="NCBI Taxonomy" id="28930"/>
    <lineage>
        <taxon>Eukaryota</taxon>
        <taxon>Viridiplantae</taxon>
        <taxon>Streptophyta</taxon>
        <taxon>Embryophyta</taxon>
        <taxon>Tracheophyta</taxon>
        <taxon>Spermatophyta</taxon>
        <taxon>Magnoliopsida</taxon>
        <taxon>eudicotyledons</taxon>
        <taxon>Gunneridae</taxon>
        <taxon>Pentapetalae</taxon>
        <taxon>rosids</taxon>
        <taxon>fabids</taxon>
        <taxon>Fagales</taxon>
        <taxon>Fagaceae</taxon>
        <taxon>Fagus</taxon>
    </lineage>
</organism>
<protein>
    <submittedName>
        <fullName evidence="1">Uncharacterized protein</fullName>
    </submittedName>
</protein>
<dbReference type="AlphaFoldDB" id="A0A2N9J3Q9"/>
<accession>A0A2N9J3Q9</accession>
<evidence type="ECO:0000313" key="1">
    <source>
        <dbReference type="EMBL" id="SPD30971.1"/>
    </source>
</evidence>
<reference evidence="1" key="1">
    <citation type="submission" date="2018-02" db="EMBL/GenBank/DDBJ databases">
        <authorList>
            <person name="Cohen D.B."/>
            <person name="Kent A.D."/>
        </authorList>
    </citation>
    <scope>NUCLEOTIDE SEQUENCE</scope>
</reference>
<gene>
    <name evidence="1" type="ORF">FSB_LOCUS58853</name>
</gene>
<dbReference type="EMBL" id="OIVN01006340">
    <property type="protein sequence ID" value="SPD30971.1"/>
    <property type="molecule type" value="Genomic_DNA"/>
</dbReference>